<reference evidence="4" key="1">
    <citation type="submission" date="2018-11" db="EMBL/GenBank/DDBJ databases">
        <authorList>
            <person name="Alioto T."/>
            <person name="Alioto T."/>
        </authorList>
    </citation>
    <scope>NUCLEOTIDE SEQUENCE</scope>
</reference>
<evidence type="ECO:0000313" key="4">
    <source>
        <dbReference type="EMBL" id="VDI15090.1"/>
    </source>
</evidence>
<dbReference type="Pfam" id="PF00386">
    <property type="entry name" value="C1q"/>
    <property type="match status" value="1"/>
</dbReference>
<feature type="domain" description="C1q" evidence="3">
    <location>
        <begin position="219"/>
        <end position="316"/>
    </location>
</feature>
<dbReference type="Gene3D" id="2.60.120.40">
    <property type="match status" value="1"/>
</dbReference>
<accession>A0A8B6D8F1</accession>
<dbReference type="SUPFAM" id="SSF49842">
    <property type="entry name" value="TNF-like"/>
    <property type="match status" value="1"/>
</dbReference>
<proteinExistence type="predicted"/>
<organism evidence="4 5">
    <name type="scientific">Mytilus galloprovincialis</name>
    <name type="common">Mediterranean mussel</name>
    <dbReference type="NCBI Taxonomy" id="29158"/>
    <lineage>
        <taxon>Eukaryota</taxon>
        <taxon>Metazoa</taxon>
        <taxon>Spiralia</taxon>
        <taxon>Lophotrochozoa</taxon>
        <taxon>Mollusca</taxon>
        <taxon>Bivalvia</taxon>
        <taxon>Autobranchia</taxon>
        <taxon>Pteriomorphia</taxon>
        <taxon>Mytilida</taxon>
        <taxon>Mytiloidea</taxon>
        <taxon>Mytilidae</taxon>
        <taxon>Mytilinae</taxon>
        <taxon>Mytilus</taxon>
    </lineage>
</organism>
<feature type="signal peptide" evidence="2">
    <location>
        <begin position="1"/>
        <end position="18"/>
    </location>
</feature>
<keyword evidence="2" id="KW-0732">Signal</keyword>
<dbReference type="AlphaFoldDB" id="A0A8B6D8F1"/>
<evidence type="ECO:0000313" key="5">
    <source>
        <dbReference type="Proteomes" id="UP000596742"/>
    </source>
</evidence>
<keyword evidence="1" id="KW-0175">Coiled coil</keyword>
<gene>
    <name evidence="4" type="ORF">MGAL_10B086945</name>
</gene>
<evidence type="ECO:0000256" key="2">
    <source>
        <dbReference type="SAM" id="SignalP"/>
    </source>
</evidence>
<dbReference type="Proteomes" id="UP000596742">
    <property type="component" value="Unassembled WGS sequence"/>
</dbReference>
<keyword evidence="5" id="KW-1185">Reference proteome</keyword>
<dbReference type="EMBL" id="UYJE01002949">
    <property type="protein sequence ID" value="VDI15090.1"/>
    <property type="molecule type" value="Genomic_DNA"/>
</dbReference>
<comment type="caution">
    <text evidence="4">The sequence shown here is derived from an EMBL/GenBank/DDBJ whole genome shotgun (WGS) entry which is preliminary data.</text>
</comment>
<sequence length="326" mass="37218">MMMLCMIFFGLMIMRTVSSSIGSESESLLTCSKFHFEEKVLEKLVRLEHKVEIYEETIKKWENLCVSKLEKLDEVQKQSETFFKSMQVAQVQEEIRLNKSYNEIIDGFKSQIKNETEFYEDQMNNLFETGSSKIQTKFQSFEEQTKLLTNNQNEMNRNVLNNVRINITNSFQNMESNQNALSDIKTFASKLAEEGVKIKTLERQVADSNRKVAVTACVSSAQTFSGGVVKFPTVYLNLGIKDIATFKTSGKFVCEFPGLYYISSHLRTTTRNYSFSVKKNGVNIAYSATDDENHYSTNPISAVVELQLKDTLYVVAPSINIDSTYS</sequence>
<name>A0A8B6D8F1_MYTGA</name>
<dbReference type="OrthoDB" id="9889709at2759"/>
<feature type="coiled-coil region" evidence="1">
    <location>
        <begin position="37"/>
        <end position="78"/>
    </location>
</feature>
<evidence type="ECO:0000259" key="3">
    <source>
        <dbReference type="Pfam" id="PF00386"/>
    </source>
</evidence>
<evidence type="ECO:0000256" key="1">
    <source>
        <dbReference type="SAM" id="Coils"/>
    </source>
</evidence>
<dbReference type="InterPro" id="IPR001073">
    <property type="entry name" value="C1q_dom"/>
</dbReference>
<dbReference type="InterPro" id="IPR008983">
    <property type="entry name" value="Tumour_necrosis_fac-like_dom"/>
</dbReference>
<protein>
    <recommendedName>
        <fullName evidence="3">C1q domain-containing protein</fullName>
    </recommendedName>
</protein>
<feature type="chain" id="PRO_5032663459" description="C1q domain-containing protein" evidence="2">
    <location>
        <begin position="19"/>
        <end position="326"/>
    </location>
</feature>